<evidence type="ECO:0000313" key="7">
    <source>
        <dbReference type="Proteomes" id="UP001596356"/>
    </source>
</evidence>
<dbReference type="RefSeq" id="WP_377821313.1">
    <property type="nucleotide sequence ID" value="NZ_JBHSWJ010000002.1"/>
</dbReference>
<feature type="domain" description="Tr-type G" evidence="5">
    <location>
        <begin position="1"/>
        <end position="168"/>
    </location>
</feature>
<dbReference type="PANTHER" id="PTHR43721">
    <property type="entry name" value="ELONGATION FACTOR TU-RELATED"/>
    <property type="match status" value="1"/>
</dbReference>
<reference evidence="7" key="1">
    <citation type="journal article" date="2019" name="Int. J. Syst. Evol. Microbiol.">
        <title>The Global Catalogue of Microorganisms (GCM) 10K type strain sequencing project: providing services to taxonomists for standard genome sequencing and annotation.</title>
        <authorList>
            <consortium name="The Broad Institute Genomics Platform"/>
            <consortium name="The Broad Institute Genome Sequencing Center for Infectious Disease"/>
            <person name="Wu L."/>
            <person name="Ma J."/>
        </authorList>
    </citation>
    <scope>NUCLEOTIDE SEQUENCE [LARGE SCALE GENOMIC DNA]</scope>
    <source>
        <strain evidence="7">NBRC 106593</strain>
    </source>
</reference>
<dbReference type="EMBL" id="JBHSWJ010000002">
    <property type="protein sequence ID" value="MFC6713507.1"/>
    <property type="molecule type" value="Genomic_DNA"/>
</dbReference>
<protein>
    <submittedName>
        <fullName evidence="6">Selenocysteine-specific translation elongation factor</fullName>
    </submittedName>
</protein>
<dbReference type="GO" id="GO:0003746">
    <property type="term" value="F:translation elongation factor activity"/>
    <property type="evidence" value="ECO:0007669"/>
    <property type="project" value="UniProtKB-KW"/>
</dbReference>
<evidence type="ECO:0000256" key="2">
    <source>
        <dbReference type="ARBA" id="ARBA00022490"/>
    </source>
</evidence>
<evidence type="ECO:0000256" key="1">
    <source>
        <dbReference type="ARBA" id="ARBA00004496"/>
    </source>
</evidence>
<dbReference type="Gene3D" id="2.40.30.10">
    <property type="entry name" value="Translation factors"/>
    <property type="match status" value="1"/>
</dbReference>
<accession>A0ABW2AQZ6</accession>
<comment type="caution">
    <text evidence="6">The sequence shown here is derived from an EMBL/GenBank/DDBJ whole genome shotgun (WGS) entry which is preliminary data.</text>
</comment>
<evidence type="ECO:0000256" key="3">
    <source>
        <dbReference type="ARBA" id="ARBA00022917"/>
    </source>
</evidence>
<dbReference type="InterPro" id="IPR004535">
    <property type="entry name" value="Transl_elong_SelB"/>
</dbReference>
<comment type="subcellular location">
    <subcellularLocation>
        <location evidence="1">Cytoplasm</location>
    </subcellularLocation>
</comment>
<dbReference type="NCBIfam" id="TIGR00475">
    <property type="entry name" value="selB"/>
    <property type="match status" value="1"/>
</dbReference>
<keyword evidence="6" id="KW-0251">Elongation factor</keyword>
<dbReference type="Proteomes" id="UP001596356">
    <property type="component" value="Unassembled WGS sequence"/>
</dbReference>
<sequence length="531" mass="56762">MQVVATAGHVDHGKSTLVRALTGTDPDRLTEERRRGLTIELGYAWTDLPPVGQVAFVDVPGHERFIATALAGLGPVPVAMLVVAADDGWMPQTGEHLAVLEALGVRHGLLVITRADLADPAPALGQAREALAGTGLAHMPAVVASGHTGAGLDRLREVLGGVLGGVPGPDPSADVRLWVDRRFHIKGAGTVVTGTLPAGTIRAGEQLAAGSQQVRVRGVESLGRPCPSATGVARVALNLAAPVPDSLTRGTALTTLGAFLPTREADVRLIGPERVPERPMLHLGSAAVGVRTRRLGGGFYRLRLDAALPLRVADRGVLRDPGSRRLWGLEVLDPLPPALERRGSAAERATSLGEYGATPAAELRRRGVVRRSDLARIGAPVDPVPDGAVAVGDWLIGADRASELRDRLRTAVDAAGGSWRSRRQRRRSICPTLSSWRRSPRGGYRWRRAGWARPAASRWIRRCRSCRRSWHRHRSRHRRRSAWPSWALTGRGSAGCTATVCCCASPTASCSCRVPTGAPWTFWPTSTSRSR</sequence>
<evidence type="ECO:0000256" key="4">
    <source>
        <dbReference type="ARBA" id="ARBA00023134"/>
    </source>
</evidence>
<dbReference type="InterPro" id="IPR009000">
    <property type="entry name" value="Transl_B-barrel_sf"/>
</dbReference>
<dbReference type="PANTHER" id="PTHR43721:SF22">
    <property type="entry name" value="ELONGATION FACTOR TU, MITOCHONDRIAL"/>
    <property type="match status" value="1"/>
</dbReference>
<evidence type="ECO:0000259" key="5">
    <source>
        <dbReference type="PROSITE" id="PS51722"/>
    </source>
</evidence>
<keyword evidence="3" id="KW-0648">Protein biosynthesis</keyword>
<keyword evidence="4" id="KW-0342">GTP-binding</keyword>
<dbReference type="Gene3D" id="3.40.50.300">
    <property type="entry name" value="P-loop containing nucleotide triphosphate hydrolases"/>
    <property type="match status" value="1"/>
</dbReference>
<dbReference type="InterPro" id="IPR027417">
    <property type="entry name" value="P-loop_NTPase"/>
</dbReference>
<dbReference type="SUPFAM" id="SSF50447">
    <property type="entry name" value="Translation proteins"/>
    <property type="match status" value="1"/>
</dbReference>
<gene>
    <name evidence="6" type="primary">selB</name>
    <name evidence="6" type="ORF">ACFQBT_06535</name>
</gene>
<dbReference type="Pfam" id="PF00009">
    <property type="entry name" value="GTP_EFTU"/>
    <property type="match status" value="1"/>
</dbReference>
<evidence type="ECO:0000313" key="6">
    <source>
        <dbReference type="EMBL" id="MFC6713507.1"/>
    </source>
</evidence>
<keyword evidence="7" id="KW-1185">Reference proteome</keyword>
<organism evidence="6 7">
    <name type="scientific">Branchiibius cervicis</name>
    <dbReference type="NCBI Taxonomy" id="908252"/>
    <lineage>
        <taxon>Bacteria</taxon>
        <taxon>Bacillati</taxon>
        <taxon>Actinomycetota</taxon>
        <taxon>Actinomycetes</taxon>
        <taxon>Micrococcales</taxon>
        <taxon>Dermacoccaceae</taxon>
        <taxon>Branchiibius</taxon>
    </lineage>
</organism>
<dbReference type="PROSITE" id="PS51722">
    <property type="entry name" value="G_TR_2"/>
    <property type="match status" value="1"/>
</dbReference>
<proteinExistence type="predicted"/>
<keyword evidence="2" id="KW-0963">Cytoplasm</keyword>
<keyword evidence="4" id="KW-0547">Nucleotide-binding</keyword>
<dbReference type="CDD" id="cd04171">
    <property type="entry name" value="SelB"/>
    <property type="match status" value="1"/>
</dbReference>
<dbReference type="InterPro" id="IPR000795">
    <property type="entry name" value="T_Tr_GTP-bd_dom"/>
</dbReference>
<dbReference type="InterPro" id="IPR050055">
    <property type="entry name" value="EF-Tu_GTPase"/>
</dbReference>
<name>A0ABW2AQZ6_9MICO</name>
<dbReference type="SUPFAM" id="SSF52540">
    <property type="entry name" value="P-loop containing nucleoside triphosphate hydrolases"/>
    <property type="match status" value="1"/>
</dbReference>